<reference evidence="4 5" key="1">
    <citation type="submission" date="2019-03" db="EMBL/GenBank/DDBJ databases">
        <title>Freshwater and sediment microbial communities from various areas in North America, analyzing microbe dynamics in response to fracking.</title>
        <authorList>
            <person name="Lamendella R."/>
        </authorList>
    </citation>
    <scope>NUCLEOTIDE SEQUENCE [LARGE SCALE GENOMIC DNA]</scope>
    <source>
        <strain evidence="4 5">74A</strain>
    </source>
</reference>
<dbReference type="InterPro" id="IPR000073">
    <property type="entry name" value="AB_hydrolase_1"/>
</dbReference>
<evidence type="ECO:0000313" key="4">
    <source>
        <dbReference type="EMBL" id="TCN81049.1"/>
    </source>
</evidence>
<keyword evidence="5" id="KW-1185">Reference proteome</keyword>
<dbReference type="AlphaFoldDB" id="A0A4R2F5K0"/>
<dbReference type="PANTHER" id="PTHR43248">
    <property type="entry name" value="2-SUCCINYL-6-HYDROXY-2,4-CYCLOHEXADIENE-1-CARBOXYLATE SYNTHASE"/>
    <property type="match status" value="1"/>
</dbReference>
<gene>
    <name evidence="4" type="ORF">EDC91_12718</name>
</gene>
<evidence type="ECO:0000259" key="3">
    <source>
        <dbReference type="Pfam" id="PF00561"/>
    </source>
</evidence>
<keyword evidence="2" id="KW-0378">Hydrolase</keyword>
<dbReference type="InterPro" id="IPR002410">
    <property type="entry name" value="Peptidase_S33"/>
</dbReference>
<comment type="caution">
    <text evidence="4">The sequence shown here is derived from an EMBL/GenBank/DDBJ whole genome shotgun (WGS) entry which is preliminary data.</text>
</comment>
<name>A0A4R2F5K0_9GAMM</name>
<keyword evidence="4" id="KW-0645">Protease</keyword>
<sequence length="431" mass="48711">MTMMDNITQLEGMRCHKHYFTLPLDYAAPQGQTIQVFARELQGLQPGAQNLPLLLYFQGGPGFAAQRPLANGGWIKRALQQYRVLLLDQRGTGLSSPVSYRTLAGLTAVQQAQYLSYFRADNIVRDAEAIRQQLSPQAPWSVLGQSFGGFCILRYLSVAPEGLQQAFITGGIPSLTRSADEVYRATYQRVLSKNREFQRRFPDAPKLLNTLAAHLRQHQEYLPNGDLLTVEMLQLLGIHLGMMQGPEAVYYLLEQALVSGVNGSTLNPLFAEHFTQMLSYHTNPLYVLLHEAIYCQQTSSAWAAHRLRAEYPEFSPEADELLLTGEMVYPWMLQQISNLRPLQECAELLASKQDWPTLYNLQQLAANKVPVAAAIYSDDMYVEREFSLETAAQVANLRYWLTSEYEHNGIRIDGEHILERLIALNNGSQLR</sequence>
<dbReference type="Gene3D" id="3.40.50.1820">
    <property type="entry name" value="alpha/beta hydrolase"/>
    <property type="match status" value="1"/>
</dbReference>
<comment type="similarity">
    <text evidence="1">Belongs to the peptidase S33 family.</text>
</comment>
<evidence type="ECO:0000313" key="5">
    <source>
        <dbReference type="Proteomes" id="UP000294832"/>
    </source>
</evidence>
<evidence type="ECO:0000256" key="1">
    <source>
        <dbReference type="ARBA" id="ARBA00010088"/>
    </source>
</evidence>
<dbReference type="PRINTS" id="PR00793">
    <property type="entry name" value="PROAMNOPTASE"/>
</dbReference>
<dbReference type="GO" id="GO:0004177">
    <property type="term" value="F:aminopeptidase activity"/>
    <property type="evidence" value="ECO:0007669"/>
    <property type="project" value="UniProtKB-KW"/>
</dbReference>
<accession>A0A4R2F5K0</accession>
<dbReference type="SUPFAM" id="SSF53474">
    <property type="entry name" value="alpha/beta-Hydrolases"/>
    <property type="match status" value="1"/>
</dbReference>
<dbReference type="GO" id="GO:0006508">
    <property type="term" value="P:proteolysis"/>
    <property type="evidence" value="ECO:0007669"/>
    <property type="project" value="InterPro"/>
</dbReference>
<dbReference type="EMBL" id="SLWF01000027">
    <property type="protein sequence ID" value="TCN81049.1"/>
    <property type="molecule type" value="Genomic_DNA"/>
</dbReference>
<protein>
    <submittedName>
        <fullName evidence="4">Prolyl aminopeptidase 2</fullName>
    </submittedName>
</protein>
<organism evidence="4 5">
    <name type="scientific">Shewanella fodinae</name>
    <dbReference type="NCBI Taxonomy" id="552357"/>
    <lineage>
        <taxon>Bacteria</taxon>
        <taxon>Pseudomonadati</taxon>
        <taxon>Pseudomonadota</taxon>
        <taxon>Gammaproteobacteria</taxon>
        <taxon>Alteromonadales</taxon>
        <taxon>Shewanellaceae</taxon>
        <taxon>Shewanella</taxon>
    </lineage>
</organism>
<keyword evidence="4" id="KW-0031">Aminopeptidase</keyword>
<dbReference type="Pfam" id="PF00561">
    <property type="entry name" value="Abhydrolase_1"/>
    <property type="match status" value="1"/>
</dbReference>
<dbReference type="PANTHER" id="PTHR43248:SF2">
    <property type="entry name" value="PROLYL AMINOPEPTIDASE"/>
    <property type="match status" value="1"/>
</dbReference>
<dbReference type="InterPro" id="IPR029058">
    <property type="entry name" value="AB_hydrolase_fold"/>
</dbReference>
<proteinExistence type="inferred from homology"/>
<feature type="domain" description="AB hydrolase-1" evidence="3">
    <location>
        <begin position="52"/>
        <end position="219"/>
    </location>
</feature>
<dbReference type="InterPro" id="IPR051601">
    <property type="entry name" value="Serine_prot/Carboxylest_S33"/>
</dbReference>
<dbReference type="Proteomes" id="UP000294832">
    <property type="component" value="Unassembled WGS sequence"/>
</dbReference>
<evidence type="ECO:0000256" key="2">
    <source>
        <dbReference type="ARBA" id="ARBA00022801"/>
    </source>
</evidence>